<evidence type="ECO:0000256" key="1">
    <source>
        <dbReference type="ARBA" id="ARBA00002577"/>
    </source>
</evidence>
<accession>A0A9P0MW66</accession>
<dbReference type="Gene3D" id="3.20.20.70">
    <property type="entry name" value="Aldolase class I"/>
    <property type="match status" value="1"/>
</dbReference>
<evidence type="ECO:0000256" key="12">
    <source>
        <dbReference type="PIRNR" id="PIRNR001365"/>
    </source>
</evidence>
<dbReference type="SMART" id="SM01130">
    <property type="entry name" value="DHDPS"/>
    <property type="match status" value="1"/>
</dbReference>
<dbReference type="OrthoDB" id="191315at2759"/>
<organism evidence="15 16">
    <name type="scientific">Nezara viridula</name>
    <name type="common">Southern green stink bug</name>
    <name type="synonym">Cimex viridulus</name>
    <dbReference type="NCBI Taxonomy" id="85310"/>
    <lineage>
        <taxon>Eukaryota</taxon>
        <taxon>Metazoa</taxon>
        <taxon>Ecdysozoa</taxon>
        <taxon>Arthropoda</taxon>
        <taxon>Hexapoda</taxon>
        <taxon>Insecta</taxon>
        <taxon>Pterygota</taxon>
        <taxon>Neoptera</taxon>
        <taxon>Paraneoptera</taxon>
        <taxon>Hemiptera</taxon>
        <taxon>Heteroptera</taxon>
        <taxon>Panheteroptera</taxon>
        <taxon>Pentatomomorpha</taxon>
        <taxon>Pentatomoidea</taxon>
        <taxon>Pentatomidae</taxon>
        <taxon>Pentatominae</taxon>
        <taxon>Nezara</taxon>
    </lineage>
</organism>
<dbReference type="InterPro" id="IPR020625">
    <property type="entry name" value="Schiff_base-form_aldolases_AS"/>
</dbReference>
<evidence type="ECO:0000256" key="3">
    <source>
        <dbReference type="ARBA" id="ARBA00011881"/>
    </source>
</evidence>
<reference evidence="15" key="1">
    <citation type="submission" date="2022-01" db="EMBL/GenBank/DDBJ databases">
        <authorList>
            <person name="King R."/>
        </authorList>
    </citation>
    <scope>NUCLEOTIDE SEQUENCE</scope>
</reference>
<evidence type="ECO:0000256" key="5">
    <source>
        <dbReference type="ARBA" id="ARBA00018425"/>
    </source>
</evidence>
<dbReference type="PIRSF" id="PIRSF001365">
    <property type="entry name" value="DHDPS"/>
    <property type="match status" value="1"/>
</dbReference>
<keyword evidence="6 12" id="KW-0456">Lyase</keyword>
<evidence type="ECO:0000256" key="6">
    <source>
        <dbReference type="ARBA" id="ARBA00023239"/>
    </source>
</evidence>
<evidence type="ECO:0000256" key="2">
    <source>
        <dbReference type="ARBA" id="ARBA00007592"/>
    </source>
</evidence>
<dbReference type="AlphaFoldDB" id="A0A9P0MW66"/>
<dbReference type="GO" id="GO:0044281">
    <property type="term" value="P:small molecule metabolic process"/>
    <property type="evidence" value="ECO:0007669"/>
    <property type="project" value="UniProtKB-ARBA"/>
</dbReference>
<dbReference type="SUPFAM" id="SSF51569">
    <property type="entry name" value="Aldolase"/>
    <property type="match status" value="1"/>
</dbReference>
<comment type="subunit">
    <text evidence="3">Homotetramer.</text>
</comment>
<evidence type="ECO:0000256" key="7">
    <source>
        <dbReference type="ARBA" id="ARBA00023270"/>
    </source>
</evidence>
<evidence type="ECO:0000256" key="8">
    <source>
        <dbReference type="ARBA" id="ARBA00030874"/>
    </source>
</evidence>
<name>A0A9P0MW66_NEZVI</name>
<dbReference type="InterPro" id="IPR013785">
    <property type="entry name" value="Aldolase_TIM"/>
</dbReference>
<evidence type="ECO:0000256" key="4">
    <source>
        <dbReference type="ARBA" id="ARBA00012215"/>
    </source>
</evidence>
<comment type="catalytic activity">
    <reaction evidence="10">
        <text>(4R)-4-hydroxy-2-oxoglutarate = glyoxylate + pyruvate</text>
        <dbReference type="Rhea" id="RHEA:30687"/>
        <dbReference type="ChEBI" id="CHEBI:15361"/>
        <dbReference type="ChEBI" id="CHEBI:36655"/>
        <dbReference type="ChEBI" id="CHEBI:62213"/>
        <dbReference type="EC" id="4.1.3.16"/>
    </reaction>
</comment>
<proteinExistence type="inferred from homology"/>
<dbReference type="GO" id="GO:0008700">
    <property type="term" value="F:(R,S)-4-hydroxy-2-oxoglutarate aldolase activity"/>
    <property type="evidence" value="ECO:0007669"/>
    <property type="project" value="UniProtKB-EC"/>
</dbReference>
<feature type="active site" description="Proton donor/acceptor" evidence="13">
    <location>
        <position position="144"/>
    </location>
</feature>
<evidence type="ECO:0000256" key="11">
    <source>
        <dbReference type="ARBA" id="ARBA00033613"/>
    </source>
</evidence>
<feature type="active site" description="Schiff-base intermediate with substrate" evidence="13">
    <location>
        <position position="172"/>
    </location>
</feature>
<gene>
    <name evidence="15" type="ORF">NEZAVI_LOCUS15042</name>
</gene>
<comment type="catalytic activity">
    <reaction evidence="11">
        <text>(4S)-4-hydroxy-2-oxoglutarate = glyoxylate + pyruvate</text>
        <dbReference type="Rhea" id="RHEA:35639"/>
        <dbReference type="ChEBI" id="CHEBI:15361"/>
        <dbReference type="ChEBI" id="CHEBI:36655"/>
        <dbReference type="ChEBI" id="CHEBI:71685"/>
        <dbReference type="EC" id="4.1.3.16"/>
    </reaction>
</comment>
<dbReference type="CDD" id="cd00408">
    <property type="entry name" value="DHDPS-like"/>
    <property type="match status" value="1"/>
</dbReference>
<comment type="function">
    <text evidence="1">Catalyzes the final step in the metabolic pathway of hydroxyproline.</text>
</comment>
<evidence type="ECO:0000256" key="14">
    <source>
        <dbReference type="PIRSR" id="PIRSR001365-2"/>
    </source>
</evidence>
<evidence type="ECO:0000256" key="9">
    <source>
        <dbReference type="ARBA" id="ARBA00032879"/>
    </source>
</evidence>
<keyword evidence="7" id="KW-0704">Schiff base</keyword>
<sequence length="311" mass="33471">MAAGRVVRRALGLDGVWIPLTTPFAKDGSISWRALEHNLARYERVPFAGYVVAGSNGEAPYISPEERIQLVKAVRKSTNKPIIGGATAESTTAACQLAKGMANAGADGLLVMAPFYFRKRMTNEALSYHFKKVAEETELPVVIYNMPFVTGIDISTPTLAKLAEHELIRGVKDSDIRKCAATVQETRSLNFDVLIGSAGYLLGALLAGCAGGINGLAGIMGDEICKIYNCFKAGDIHKANEIQNKIAKADILFMVEQGVPGLKAGMDMIGLAGGDCRVPILPLNESEKDKIHQFLDDIGFLPVETSQQMQN</sequence>
<evidence type="ECO:0000256" key="10">
    <source>
        <dbReference type="ARBA" id="ARBA00033610"/>
    </source>
</evidence>
<dbReference type="PANTHER" id="PTHR12128">
    <property type="entry name" value="DIHYDRODIPICOLINATE SYNTHASE"/>
    <property type="match status" value="1"/>
</dbReference>
<dbReference type="GO" id="GO:0008840">
    <property type="term" value="F:4-hydroxy-tetrahydrodipicolinate synthase activity"/>
    <property type="evidence" value="ECO:0007669"/>
    <property type="project" value="TreeGrafter"/>
</dbReference>
<feature type="binding site" evidence="14">
    <location>
        <position position="213"/>
    </location>
    <ligand>
        <name>pyruvate</name>
        <dbReference type="ChEBI" id="CHEBI:15361"/>
    </ligand>
</feature>
<dbReference type="EMBL" id="OV725083">
    <property type="protein sequence ID" value="CAH1407289.1"/>
    <property type="molecule type" value="Genomic_DNA"/>
</dbReference>
<keyword evidence="16" id="KW-1185">Reference proteome</keyword>
<evidence type="ECO:0000313" key="15">
    <source>
        <dbReference type="EMBL" id="CAH1407289.1"/>
    </source>
</evidence>
<dbReference type="Pfam" id="PF00701">
    <property type="entry name" value="DHDPS"/>
    <property type="match status" value="1"/>
</dbReference>
<dbReference type="Proteomes" id="UP001152798">
    <property type="component" value="Chromosome 7"/>
</dbReference>
<evidence type="ECO:0000313" key="16">
    <source>
        <dbReference type="Proteomes" id="UP001152798"/>
    </source>
</evidence>
<dbReference type="PROSITE" id="PS00666">
    <property type="entry name" value="DHDPS_2"/>
    <property type="match status" value="1"/>
</dbReference>
<dbReference type="EC" id="4.1.3.16" evidence="4"/>
<dbReference type="PANTHER" id="PTHR12128:SF66">
    <property type="entry name" value="4-HYDROXY-2-OXOGLUTARATE ALDOLASE, MITOCHONDRIAL"/>
    <property type="match status" value="1"/>
</dbReference>
<dbReference type="PRINTS" id="PR00146">
    <property type="entry name" value="DHPICSNTHASE"/>
</dbReference>
<protein>
    <recommendedName>
        <fullName evidence="5">4-hydroxy-2-oxoglutarate aldolase, mitochondrial</fullName>
        <ecNumber evidence="4">4.1.3.16</ecNumber>
    </recommendedName>
    <alternativeName>
        <fullName evidence="9">Dihydrodipicolinate synthase-like</fullName>
    </alternativeName>
    <alternativeName>
        <fullName evidence="8">Probable 2-keto-4-hydroxyglutarate aldolase</fullName>
    </alternativeName>
</protein>
<dbReference type="InterPro" id="IPR002220">
    <property type="entry name" value="DapA-like"/>
</dbReference>
<evidence type="ECO:0000256" key="13">
    <source>
        <dbReference type="PIRSR" id="PIRSR001365-1"/>
    </source>
</evidence>
<comment type="similarity">
    <text evidence="2 12">Belongs to the DapA family.</text>
</comment>